<keyword evidence="3" id="KW-1185">Reference proteome</keyword>
<dbReference type="RefSeq" id="WP_013427525.1">
    <property type="nucleotide sequence ID" value="NC_014666.1"/>
</dbReference>
<dbReference type="InParanoid" id="E3J748"/>
<dbReference type="KEGG" id="fri:FraEuI1c_6431"/>
<evidence type="ECO:0000313" key="3">
    <source>
        <dbReference type="Proteomes" id="UP000002484"/>
    </source>
</evidence>
<gene>
    <name evidence="2" type="ordered locus">FraEuI1c_6431</name>
</gene>
<feature type="compositionally biased region" description="Basic residues" evidence="1">
    <location>
        <begin position="1"/>
        <end position="12"/>
    </location>
</feature>
<evidence type="ECO:0000313" key="2">
    <source>
        <dbReference type="EMBL" id="ADP84412.1"/>
    </source>
</evidence>
<sequence>MATPRKPAKPARRYLPEGTISPTTPGGLPGTARPSSLAVVANAAQAGSPVSRTRGATAQGDGGLAVLGSAQGLTQVDRNALVNGAANGTFLPAGTTSTPRPAPRSSTRRRGR</sequence>
<evidence type="ECO:0000256" key="1">
    <source>
        <dbReference type="SAM" id="MobiDB-lite"/>
    </source>
</evidence>
<accession>E3J748</accession>
<name>E3J748_PSEI1</name>
<feature type="region of interest" description="Disordered" evidence="1">
    <location>
        <begin position="86"/>
        <end position="112"/>
    </location>
</feature>
<dbReference type="EMBL" id="CP002299">
    <property type="protein sequence ID" value="ADP84412.1"/>
    <property type="molecule type" value="Genomic_DNA"/>
</dbReference>
<feature type="compositionally biased region" description="Low complexity" evidence="1">
    <location>
        <begin position="92"/>
        <end position="105"/>
    </location>
</feature>
<organism evidence="2 3">
    <name type="scientific">Pseudofrankia inefficax (strain DSM 45817 / CECT 9037 / DDB 130130 / EuI1c)</name>
    <name type="common">Frankia inefficax</name>
    <dbReference type="NCBI Taxonomy" id="298654"/>
    <lineage>
        <taxon>Bacteria</taxon>
        <taxon>Bacillati</taxon>
        <taxon>Actinomycetota</taxon>
        <taxon>Actinomycetes</taxon>
        <taxon>Frankiales</taxon>
        <taxon>Frankiaceae</taxon>
        <taxon>Pseudofrankia</taxon>
    </lineage>
</organism>
<protein>
    <submittedName>
        <fullName evidence="2">Uncharacterized protein</fullName>
    </submittedName>
</protein>
<feature type="region of interest" description="Disordered" evidence="1">
    <location>
        <begin position="1"/>
        <end position="34"/>
    </location>
</feature>
<dbReference type="AlphaFoldDB" id="E3J748"/>
<proteinExistence type="predicted"/>
<reference evidence="2 3" key="1">
    <citation type="submission" date="2010-10" db="EMBL/GenBank/DDBJ databases">
        <title>Complete sequence of Frankia sp. EuI1c.</title>
        <authorList>
            <consortium name="US DOE Joint Genome Institute"/>
            <person name="Lucas S."/>
            <person name="Copeland A."/>
            <person name="Lapidus A."/>
            <person name="Cheng J.-F."/>
            <person name="Bruce D."/>
            <person name="Goodwin L."/>
            <person name="Pitluck S."/>
            <person name="Chertkov O."/>
            <person name="Detter J.C."/>
            <person name="Han C."/>
            <person name="Tapia R."/>
            <person name="Land M."/>
            <person name="Hauser L."/>
            <person name="Jeffries C."/>
            <person name="Kyrpides N."/>
            <person name="Ivanova N."/>
            <person name="Mikhailova N."/>
            <person name="Beauchemin N."/>
            <person name="Sen A."/>
            <person name="Sur S.A."/>
            <person name="Gtari M."/>
            <person name="Wall L."/>
            <person name="Tisa L."/>
            <person name="Woyke T."/>
        </authorList>
    </citation>
    <scope>NUCLEOTIDE SEQUENCE [LARGE SCALE GENOMIC DNA]</scope>
    <source>
        <strain evidence="3">DSM 45817 / CECT 9037 / EuI1c</strain>
    </source>
</reference>
<dbReference type="HOGENOM" id="CLU_2142246_0_0_11"/>
<dbReference type="STRING" id="298654.FraEuI1c_6431"/>
<dbReference type="Proteomes" id="UP000002484">
    <property type="component" value="Chromosome"/>
</dbReference>